<organism evidence="11 12">
    <name type="scientific">Astathelohania contejeani</name>
    <dbReference type="NCBI Taxonomy" id="164912"/>
    <lineage>
        <taxon>Eukaryota</taxon>
        <taxon>Fungi</taxon>
        <taxon>Fungi incertae sedis</taxon>
        <taxon>Microsporidia</taxon>
        <taxon>Astathelohaniidae</taxon>
        <taxon>Astathelohania</taxon>
    </lineage>
</organism>
<evidence type="ECO:0000256" key="6">
    <source>
        <dbReference type="ARBA" id="ARBA00023034"/>
    </source>
</evidence>
<dbReference type="EMBL" id="SBIQ01000105">
    <property type="protein sequence ID" value="KAF7683280.1"/>
    <property type="molecule type" value="Genomic_DNA"/>
</dbReference>
<comment type="similarity">
    <text evidence="3 10">Belongs to the adaptor complexes small subunit family.</text>
</comment>
<keyword evidence="7 10" id="KW-0472">Membrane</keyword>
<reference evidence="11 12" key="1">
    <citation type="submission" date="2019-01" db="EMBL/GenBank/DDBJ databases">
        <title>Genomes sequencing and comparative genomics of infectious freshwater microsporidia, Cucumispora dikerogammari and Thelohania contejeani.</title>
        <authorList>
            <person name="Cormier A."/>
            <person name="Giraud I."/>
            <person name="Wattier R."/>
            <person name="Teixeira M."/>
            <person name="Grandjean F."/>
            <person name="Rigaud T."/>
            <person name="Cordaux R."/>
        </authorList>
    </citation>
    <scope>NUCLEOTIDE SEQUENCE [LARGE SCALE GENOMIC DNA]</scope>
    <source>
        <strain evidence="11">T1</strain>
        <tissue evidence="11">Spores</tissue>
    </source>
</reference>
<evidence type="ECO:0000256" key="8">
    <source>
        <dbReference type="ARBA" id="ARBA00023329"/>
    </source>
</evidence>
<comment type="caution">
    <text evidence="11">The sequence shown here is derived from an EMBL/GenBank/DDBJ whole genome shotgun (WGS) entry which is preliminary data.</text>
</comment>
<proteinExistence type="inferred from homology"/>
<dbReference type="InterPro" id="IPR011012">
    <property type="entry name" value="Longin-like_dom_sf"/>
</dbReference>
<dbReference type="PANTHER" id="PTHR11043:SF0">
    <property type="entry name" value="COATOMER SUBUNIT ZETA"/>
    <property type="match status" value="1"/>
</dbReference>
<evidence type="ECO:0000256" key="9">
    <source>
        <dbReference type="ARBA" id="ARBA00029433"/>
    </source>
</evidence>
<evidence type="ECO:0000256" key="5">
    <source>
        <dbReference type="ARBA" id="ARBA00022927"/>
    </source>
</evidence>
<protein>
    <recommendedName>
        <fullName evidence="10">Coatomer subunit zeta</fullName>
    </recommendedName>
</protein>
<accession>A0ABQ7HYV0</accession>
<dbReference type="Proteomes" id="UP001516464">
    <property type="component" value="Unassembled WGS sequence"/>
</dbReference>
<name>A0ABQ7HYV0_9MICR</name>
<evidence type="ECO:0000256" key="1">
    <source>
        <dbReference type="ARBA" id="ARBA00004156"/>
    </source>
</evidence>
<gene>
    <name evidence="11" type="ORF">TCON_1509</name>
</gene>
<comment type="subunit">
    <text evidence="10">Oligomeric complex that consists of at least the alpha, beta, beta', gamma, delta, epsilon and zeta subunits.</text>
</comment>
<evidence type="ECO:0000256" key="2">
    <source>
        <dbReference type="ARBA" id="ARBA00004555"/>
    </source>
</evidence>
<evidence type="ECO:0000256" key="4">
    <source>
        <dbReference type="ARBA" id="ARBA00022448"/>
    </source>
</evidence>
<keyword evidence="5 10" id="KW-0653">Protein transport</keyword>
<evidence type="ECO:0000313" key="11">
    <source>
        <dbReference type="EMBL" id="KAF7683280.1"/>
    </source>
</evidence>
<dbReference type="SUPFAM" id="SSF64356">
    <property type="entry name" value="SNARE-like"/>
    <property type="match status" value="1"/>
</dbReference>
<sequence>MNIYDLEGIAIMSRTGDVIFHKTFINENILNDIYSRIINERCEISFLEDHIVLYKMIEDVIILFYASCDVNEIFISKEFDIFYSALLRLFDTPITKDAVFSKYDQVILLVDNLVYEGIFIEDDSEALIKSIPKRNFEGLESMKIPKGFVSFFSRSKK</sequence>
<evidence type="ECO:0000256" key="7">
    <source>
        <dbReference type="ARBA" id="ARBA00023136"/>
    </source>
</evidence>
<comment type="function">
    <text evidence="10">The zeta subunit may be involved in regulating the coat assembly and, hence, the rate of biosynthetic protein transport due to its association-dissociation properties with the coatomer complex.</text>
</comment>
<dbReference type="InterPro" id="IPR039652">
    <property type="entry name" value="Coatomer_zeta"/>
</dbReference>
<keyword evidence="8 10" id="KW-0968">Cytoplasmic vesicle</keyword>
<keyword evidence="10" id="KW-0931">ER-Golgi transport</keyword>
<keyword evidence="6 10" id="KW-0333">Golgi apparatus</keyword>
<keyword evidence="10" id="KW-0963">Cytoplasm</keyword>
<keyword evidence="4 10" id="KW-0813">Transport</keyword>
<dbReference type="Gene3D" id="3.30.450.60">
    <property type="match status" value="1"/>
</dbReference>
<evidence type="ECO:0000256" key="10">
    <source>
        <dbReference type="RuleBase" id="RU366053"/>
    </source>
</evidence>
<evidence type="ECO:0000256" key="3">
    <source>
        <dbReference type="ARBA" id="ARBA00006972"/>
    </source>
</evidence>
<comment type="subcellular location">
    <subcellularLocation>
        <location evidence="10">Cytoplasm</location>
    </subcellularLocation>
    <subcellularLocation>
        <location evidence="10">Golgi apparatus membrane</location>
        <topology evidence="10">Peripheral membrane protein</topology>
        <orientation evidence="10">Cytoplasmic side</orientation>
    </subcellularLocation>
    <subcellularLocation>
        <location evidence="10">Cytoplasmic vesicle</location>
        <location evidence="10">COPI-coated vesicle membrane</location>
        <topology evidence="10">Peripheral membrane protein</topology>
        <orientation evidence="10">Cytoplasmic side</orientation>
    </subcellularLocation>
    <subcellularLocation>
        <location evidence="1">Cytoplasmic vesicle membrane</location>
    </subcellularLocation>
    <subcellularLocation>
        <location evidence="9">Endomembrane system</location>
        <topology evidence="9">Peripheral membrane protein</topology>
        <orientation evidence="9">Cytoplasmic side</orientation>
    </subcellularLocation>
    <subcellularLocation>
        <location evidence="2">Golgi apparatus</location>
    </subcellularLocation>
</comment>
<keyword evidence="12" id="KW-1185">Reference proteome</keyword>
<dbReference type="PANTHER" id="PTHR11043">
    <property type="entry name" value="ZETA-COAT PROTEIN"/>
    <property type="match status" value="1"/>
</dbReference>
<evidence type="ECO:0000313" key="12">
    <source>
        <dbReference type="Proteomes" id="UP001516464"/>
    </source>
</evidence>